<evidence type="ECO:0000313" key="1">
    <source>
        <dbReference type="EMBL" id="GIY25300.1"/>
    </source>
</evidence>
<gene>
    <name evidence="1" type="ORF">CDAR_244051</name>
</gene>
<organism evidence="1 2">
    <name type="scientific">Caerostris darwini</name>
    <dbReference type="NCBI Taxonomy" id="1538125"/>
    <lineage>
        <taxon>Eukaryota</taxon>
        <taxon>Metazoa</taxon>
        <taxon>Ecdysozoa</taxon>
        <taxon>Arthropoda</taxon>
        <taxon>Chelicerata</taxon>
        <taxon>Arachnida</taxon>
        <taxon>Araneae</taxon>
        <taxon>Araneomorphae</taxon>
        <taxon>Entelegynae</taxon>
        <taxon>Araneoidea</taxon>
        <taxon>Araneidae</taxon>
        <taxon>Caerostris</taxon>
    </lineage>
</organism>
<proteinExistence type="predicted"/>
<dbReference type="Proteomes" id="UP001054837">
    <property type="component" value="Unassembled WGS sequence"/>
</dbReference>
<protein>
    <submittedName>
        <fullName evidence="1">Uncharacterized protein</fullName>
    </submittedName>
</protein>
<accession>A0AAV4RV37</accession>
<comment type="caution">
    <text evidence="1">The sequence shown here is derived from an EMBL/GenBank/DDBJ whole genome shotgun (WGS) entry which is preliminary data.</text>
</comment>
<dbReference type="EMBL" id="BPLQ01006784">
    <property type="protein sequence ID" value="GIY25300.1"/>
    <property type="molecule type" value="Genomic_DNA"/>
</dbReference>
<sequence>MEIEISTRLQFLMETPNREVEYNRTAIKARQENIFAVETTKIPTGKPSSNTSKLQTSVTTSHSFQDFQELDKHNMVKEPAPGLPTSKLPSIMDRINSGGVVHIVSWRGYPKLPKAKVNNPNFKKTLAKIYLNIWASPNNSNETSAEVPIPTIEVSTEALTTPSTLSNDTATLSYRKIPLGETLGSLSETKRNSSKNSKDYMDEYYEYPSNLLSNDTNYDDLNGTNYDVGNDYYRNYYDDFVDYYSYPEYYSYPDAYDGYYDSNASDNLEEYGFVPLRRPYIRHKREAKPKRGKARRHLCVKDEVQSINYTFECKRKDVQHFACINSEGLLTPCSLLKNKKKSRVHLCITKKPMSYITACKSPKRQRFCFSDVSSKEKLQNCTDESRRICFRGGLVLCSAQGGYRSKKQATPTVSKPVVHCQFCEVDVKMVMNEDDKNVTPSIQIEVHNLDPLERLMDSSPEDDK</sequence>
<name>A0AAV4RV37_9ARAC</name>
<evidence type="ECO:0000313" key="2">
    <source>
        <dbReference type="Proteomes" id="UP001054837"/>
    </source>
</evidence>
<reference evidence="1 2" key="1">
    <citation type="submission" date="2021-06" db="EMBL/GenBank/DDBJ databases">
        <title>Caerostris darwini draft genome.</title>
        <authorList>
            <person name="Kono N."/>
            <person name="Arakawa K."/>
        </authorList>
    </citation>
    <scope>NUCLEOTIDE SEQUENCE [LARGE SCALE GENOMIC DNA]</scope>
</reference>
<dbReference type="AlphaFoldDB" id="A0AAV4RV37"/>
<keyword evidence="2" id="KW-1185">Reference proteome</keyword>